<organism evidence="3 4">
    <name type="scientific">Bradyrhizobium japonicum</name>
    <dbReference type="NCBI Taxonomy" id="375"/>
    <lineage>
        <taxon>Bacteria</taxon>
        <taxon>Pseudomonadati</taxon>
        <taxon>Pseudomonadota</taxon>
        <taxon>Alphaproteobacteria</taxon>
        <taxon>Hyphomicrobiales</taxon>
        <taxon>Nitrobacteraceae</taxon>
        <taxon>Bradyrhizobium</taxon>
    </lineage>
</organism>
<dbReference type="PANTHER" id="PTHR32114">
    <property type="entry name" value="ABC TRANSPORTER ABCH.3"/>
    <property type="match status" value="1"/>
</dbReference>
<gene>
    <name evidence="3" type="ORF">BSZ19_24995</name>
</gene>
<evidence type="ECO:0000256" key="1">
    <source>
        <dbReference type="SAM" id="Coils"/>
    </source>
</evidence>
<dbReference type="Gene3D" id="3.40.50.300">
    <property type="entry name" value="P-loop containing nucleotide triphosphate hydrolases"/>
    <property type="match status" value="1"/>
</dbReference>
<accession>A0A1Y2JKJ5</accession>
<feature type="domain" description="Rad50/SbcC-type AAA" evidence="2">
    <location>
        <begin position="295"/>
        <end position="542"/>
    </location>
</feature>
<keyword evidence="1" id="KW-0175">Coiled coil</keyword>
<dbReference type="GO" id="GO:0016887">
    <property type="term" value="F:ATP hydrolysis activity"/>
    <property type="evidence" value="ECO:0007669"/>
    <property type="project" value="InterPro"/>
</dbReference>
<dbReference type="RefSeq" id="WP_085402113.1">
    <property type="nucleotide sequence ID" value="NZ_NAFL01000261.1"/>
</dbReference>
<dbReference type="Pfam" id="PF13476">
    <property type="entry name" value="AAA_23"/>
    <property type="match status" value="1"/>
</dbReference>
<proteinExistence type="predicted"/>
<name>A0A1Y2JKJ5_BRAJP</name>
<dbReference type="InterPro" id="IPR027417">
    <property type="entry name" value="P-loop_NTPase"/>
</dbReference>
<feature type="coiled-coil region" evidence="1">
    <location>
        <begin position="476"/>
        <end position="548"/>
    </location>
</feature>
<dbReference type="SUPFAM" id="SSF89550">
    <property type="entry name" value="PHP domain-like"/>
    <property type="match status" value="1"/>
</dbReference>
<dbReference type="SUPFAM" id="SSF52540">
    <property type="entry name" value="P-loop containing nucleoside triphosphate hydrolases"/>
    <property type="match status" value="1"/>
</dbReference>
<dbReference type="InterPro" id="IPR016195">
    <property type="entry name" value="Pol/histidinol_Pase-like"/>
</dbReference>
<dbReference type="InterPro" id="IPR038729">
    <property type="entry name" value="Rad50/SbcC_AAA"/>
</dbReference>
<dbReference type="EMBL" id="NAFL01000261">
    <property type="protein sequence ID" value="OSJ30461.1"/>
    <property type="molecule type" value="Genomic_DNA"/>
</dbReference>
<evidence type="ECO:0000259" key="2">
    <source>
        <dbReference type="Pfam" id="PF13476"/>
    </source>
</evidence>
<evidence type="ECO:0000313" key="4">
    <source>
        <dbReference type="Proteomes" id="UP000193335"/>
    </source>
</evidence>
<dbReference type="PANTHER" id="PTHR32114:SF2">
    <property type="entry name" value="ABC TRANSPORTER ABCH.3"/>
    <property type="match status" value="1"/>
</dbReference>
<comment type="caution">
    <text evidence="3">The sequence shown here is derived from an EMBL/GenBank/DDBJ whole genome shotgun (WGS) entry which is preliminary data.</text>
</comment>
<dbReference type="Proteomes" id="UP000193335">
    <property type="component" value="Unassembled WGS sequence"/>
</dbReference>
<dbReference type="GO" id="GO:0006302">
    <property type="term" value="P:double-strand break repair"/>
    <property type="evidence" value="ECO:0007669"/>
    <property type="project" value="InterPro"/>
</dbReference>
<protein>
    <recommendedName>
        <fullName evidence="2">Rad50/SbcC-type AAA domain-containing protein</fullName>
    </recommendedName>
</protein>
<dbReference type="Gene3D" id="3.20.20.140">
    <property type="entry name" value="Metal-dependent hydrolases"/>
    <property type="match status" value="1"/>
</dbReference>
<dbReference type="AlphaFoldDB" id="A0A1Y2JKJ5"/>
<sequence>MAPSASFRKCDFQVHSCRDPNWEGQRPVGIGDALTGGKKATAVDVEAARKAWAKGLVDKCVHKGLRAIAITDHHEMVMVRYLIDEVQSRMKAGKDPDLWVFPGMELTLQGGCQCLILFDSDLEQRWWTQAIGTLGINHAALDETAAKGGSVTQLPYPYPDIATRLDAIKELKGRFIILPNVSGGGQYTVVTDGEHKNFREMPYVGGYLDKGQNIHNLQPRLKTRLSGTDSTWGNRLIYPLPTTDSREAGYPRLGSNDTWIKISGSTAESIRQAFLGCDSRISLAIPAYPSIVVRSLRVKGTHPLEDMELDFSPEFNAVIGGRGSGKSTLLEYIAFGLGRSCFDLTDKPYSGLTRLSELVKETVIAKSGEVTLVVTQDGADFEITRAATTRFAPQVKYPNGKKEILTPKEVRALFPAVAYSQGELSELGREARDKTSVDDLLTFVRAPHKSEADEADSAIKKAKNGMAKVARDFAQLWTLTAEKAKAENRLAAATARITALQSTLPKLQDSDQATLDRNQDVVEIGQQAERQKADLMELQELVEEVAGRLATTQRLRSELKDVVITGVKTSSEKVLAQIGVKVDALNAELAAGRKALNPGYGKVEKFVTDHKKAHDAIVSKIGAQRTVAKQIAELQKTSATEKDQITQLAKKIAALGDLNKRYREARAALKKSVDDQAQGLKGWASQIEQLSSGSVSVAVADDGDLSDIYAAFDTLAVRTHSQEGARNKKLGERITLDGFGARSIR</sequence>
<evidence type="ECO:0000313" key="3">
    <source>
        <dbReference type="EMBL" id="OSJ30461.1"/>
    </source>
</evidence>
<reference evidence="3 4" key="1">
    <citation type="submission" date="2017-03" db="EMBL/GenBank/DDBJ databases">
        <title>Whole genome sequences of fourteen strains of Bradyrhizobium canariense and one strain of Bradyrhizobium japonicum isolated from Lupinus (Papilionoideae: Genisteae) species in Algeria.</title>
        <authorList>
            <person name="Crovadore J."/>
            <person name="Chekireb D."/>
            <person name="Brachmann A."/>
            <person name="Chablais R."/>
            <person name="Cochard B."/>
            <person name="Lefort F."/>
        </authorList>
    </citation>
    <scope>NUCLEOTIDE SEQUENCE [LARGE SCALE GENOMIC DNA]</scope>
    <source>
        <strain evidence="3 4">UBMA197</strain>
    </source>
</reference>